<dbReference type="EMBL" id="MU806356">
    <property type="protein sequence ID" value="KAJ3836023.1"/>
    <property type="molecule type" value="Genomic_DNA"/>
</dbReference>
<feature type="signal peptide" evidence="1">
    <location>
        <begin position="1"/>
        <end position="25"/>
    </location>
</feature>
<comment type="caution">
    <text evidence="2">The sequence shown here is derived from an EMBL/GenBank/DDBJ whole genome shotgun (WGS) entry which is preliminary data.</text>
</comment>
<accession>A0AA38P4P8</accession>
<name>A0AA38P4P8_9AGAR</name>
<dbReference type="Proteomes" id="UP001163846">
    <property type="component" value="Unassembled WGS sequence"/>
</dbReference>
<gene>
    <name evidence="2" type="ORF">F5878DRAFT_711710</name>
</gene>
<dbReference type="AlphaFoldDB" id="A0AA38P4P8"/>
<protein>
    <submittedName>
        <fullName evidence="2">Uncharacterized protein</fullName>
    </submittedName>
</protein>
<keyword evidence="3" id="KW-1185">Reference proteome</keyword>
<sequence>MPKCSSAPRIGLLFLLFLIVNVVLAAPVSTDAPVGTDNWIRVLIIRSKTSHQGKSDPDRLVPKDEGIGSDETILLCFERIKCVQLYRPNEKLISLPWASSYNGYDAIHIASVETTEEEANEVISKMIIAKPTPPNQYESLTEMMSVVFGNFRNGLTLKMAMIASSKATESPAWNQFITSVLRAGV</sequence>
<keyword evidence="1" id="KW-0732">Signal</keyword>
<evidence type="ECO:0000313" key="3">
    <source>
        <dbReference type="Proteomes" id="UP001163846"/>
    </source>
</evidence>
<reference evidence="2" key="1">
    <citation type="submission" date="2022-08" db="EMBL/GenBank/DDBJ databases">
        <authorList>
            <consortium name="DOE Joint Genome Institute"/>
            <person name="Min B."/>
            <person name="Riley R."/>
            <person name="Sierra-Patev S."/>
            <person name="Naranjo-Ortiz M."/>
            <person name="Looney B."/>
            <person name="Konkel Z."/>
            <person name="Slot J.C."/>
            <person name="Sakamoto Y."/>
            <person name="Steenwyk J.L."/>
            <person name="Rokas A."/>
            <person name="Carro J."/>
            <person name="Camarero S."/>
            <person name="Ferreira P."/>
            <person name="Molpeceres G."/>
            <person name="Ruiz-Duenas F.J."/>
            <person name="Serrano A."/>
            <person name="Henrissat B."/>
            <person name="Drula E."/>
            <person name="Hughes K.W."/>
            <person name="Mata J.L."/>
            <person name="Ishikawa N.K."/>
            <person name="Vargas-Isla R."/>
            <person name="Ushijima S."/>
            <person name="Smith C.A."/>
            <person name="Ahrendt S."/>
            <person name="Andreopoulos W."/>
            <person name="He G."/>
            <person name="Labutti K."/>
            <person name="Lipzen A."/>
            <person name="Ng V."/>
            <person name="Sandor L."/>
            <person name="Barry K."/>
            <person name="Martinez A.T."/>
            <person name="Xiao Y."/>
            <person name="Gibbons J.G."/>
            <person name="Terashima K."/>
            <person name="Hibbett D.S."/>
            <person name="Grigoriev I.V."/>
        </authorList>
    </citation>
    <scope>NUCLEOTIDE SEQUENCE</scope>
    <source>
        <strain evidence="2">TFB9207</strain>
    </source>
</reference>
<proteinExistence type="predicted"/>
<organism evidence="2 3">
    <name type="scientific">Lentinula raphanica</name>
    <dbReference type="NCBI Taxonomy" id="153919"/>
    <lineage>
        <taxon>Eukaryota</taxon>
        <taxon>Fungi</taxon>
        <taxon>Dikarya</taxon>
        <taxon>Basidiomycota</taxon>
        <taxon>Agaricomycotina</taxon>
        <taxon>Agaricomycetes</taxon>
        <taxon>Agaricomycetidae</taxon>
        <taxon>Agaricales</taxon>
        <taxon>Marasmiineae</taxon>
        <taxon>Omphalotaceae</taxon>
        <taxon>Lentinula</taxon>
    </lineage>
</organism>
<evidence type="ECO:0000313" key="2">
    <source>
        <dbReference type="EMBL" id="KAJ3836023.1"/>
    </source>
</evidence>
<feature type="chain" id="PRO_5041318620" evidence="1">
    <location>
        <begin position="26"/>
        <end position="185"/>
    </location>
</feature>
<evidence type="ECO:0000256" key="1">
    <source>
        <dbReference type="SAM" id="SignalP"/>
    </source>
</evidence>